<evidence type="ECO:0000313" key="3">
    <source>
        <dbReference type="Proteomes" id="UP000183832"/>
    </source>
</evidence>
<protein>
    <submittedName>
        <fullName evidence="2">CLUMA_CG019309, isoform A</fullName>
    </submittedName>
</protein>
<evidence type="ECO:0000313" key="2">
    <source>
        <dbReference type="EMBL" id="CRL06188.1"/>
    </source>
</evidence>
<sequence length="86" mass="9707">MKDTCKASAKNRTTMRYSHASTSTSFSSQYVFFKAIKAKTKKTQHKKSKSKANFSCQPITVTCEKKNKKLSGISSNISEKKFLMTK</sequence>
<reference evidence="2 3" key="1">
    <citation type="submission" date="2015-04" db="EMBL/GenBank/DDBJ databases">
        <authorList>
            <person name="Syromyatnikov M.Y."/>
            <person name="Popov V.N."/>
        </authorList>
    </citation>
    <scope>NUCLEOTIDE SEQUENCE [LARGE SCALE GENOMIC DNA]</scope>
</reference>
<proteinExistence type="predicted"/>
<keyword evidence="3" id="KW-1185">Reference proteome</keyword>
<dbReference type="Proteomes" id="UP000183832">
    <property type="component" value="Unassembled WGS sequence"/>
</dbReference>
<dbReference type="EMBL" id="CVRI01000066">
    <property type="protein sequence ID" value="CRL06188.1"/>
    <property type="molecule type" value="Genomic_DNA"/>
</dbReference>
<feature type="region of interest" description="Disordered" evidence="1">
    <location>
        <begin position="1"/>
        <end position="20"/>
    </location>
</feature>
<evidence type="ECO:0000256" key="1">
    <source>
        <dbReference type="SAM" id="MobiDB-lite"/>
    </source>
</evidence>
<name>A0A1J1J326_9DIPT</name>
<accession>A0A1J1J326</accession>
<dbReference type="AlphaFoldDB" id="A0A1J1J326"/>
<gene>
    <name evidence="2" type="ORF">CLUMA_CG019309</name>
</gene>
<organism evidence="2 3">
    <name type="scientific">Clunio marinus</name>
    <dbReference type="NCBI Taxonomy" id="568069"/>
    <lineage>
        <taxon>Eukaryota</taxon>
        <taxon>Metazoa</taxon>
        <taxon>Ecdysozoa</taxon>
        <taxon>Arthropoda</taxon>
        <taxon>Hexapoda</taxon>
        <taxon>Insecta</taxon>
        <taxon>Pterygota</taxon>
        <taxon>Neoptera</taxon>
        <taxon>Endopterygota</taxon>
        <taxon>Diptera</taxon>
        <taxon>Nematocera</taxon>
        <taxon>Chironomoidea</taxon>
        <taxon>Chironomidae</taxon>
        <taxon>Clunio</taxon>
    </lineage>
</organism>